<reference evidence="2 3" key="1">
    <citation type="journal article" date="2019" name="Sci. Rep.">
        <title>Orb-weaving spider Araneus ventricosus genome elucidates the spidroin gene catalogue.</title>
        <authorList>
            <person name="Kono N."/>
            <person name="Nakamura H."/>
            <person name="Ohtoshi R."/>
            <person name="Moran D.A.P."/>
            <person name="Shinohara A."/>
            <person name="Yoshida Y."/>
            <person name="Fujiwara M."/>
            <person name="Mori M."/>
            <person name="Tomita M."/>
            <person name="Arakawa K."/>
        </authorList>
    </citation>
    <scope>NUCLEOTIDE SEQUENCE [LARGE SCALE GENOMIC DNA]</scope>
</reference>
<name>A0A4Y2EA38_ARAVE</name>
<protein>
    <submittedName>
        <fullName evidence="2">Uncharacterized protein</fullName>
    </submittedName>
</protein>
<evidence type="ECO:0000313" key="3">
    <source>
        <dbReference type="Proteomes" id="UP000499080"/>
    </source>
</evidence>
<evidence type="ECO:0000313" key="2">
    <source>
        <dbReference type="EMBL" id="GBM26000.1"/>
    </source>
</evidence>
<dbReference type="AlphaFoldDB" id="A0A4Y2EA38"/>
<comment type="caution">
    <text evidence="2">The sequence shown here is derived from an EMBL/GenBank/DDBJ whole genome shotgun (WGS) entry which is preliminary data.</text>
</comment>
<organism evidence="2 3">
    <name type="scientific">Araneus ventricosus</name>
    <name type="common">Orbweaver spider</name>
    <name type="synonym">Epeira ventricosa</name>
    <dbReference type="NCBI Taxonomy" id="182803"/>
    <lineage>
        <taxon>Eukaryota</taxon>
        <taxon>Metazoa</taxon>
        <taxon>Ecdysozoa</taxon>
        <taxon>Arthropoda</taxon>
        <taxon>Chelicerata</taxon>
        <taxon>Arachnida</taxon>
        <taxon>Araneae</taxon>
        <taxon>Araneomorphae</taxon>
        <taxon>Entelegynae</taxon>
        <taxon>Araneoidea</taxon>
        <taxon>Araneidae</taxon>
        <taxon>Araneus</taxon>
    </lineage>
</organism>
<accession>A0A4Y2EA38</accession>
<sequence length="130" mass="14242">MIVFDGCVLQLFCLSQERAHGFRGVHLQPGIHPGGVQRQVQGAGHLLLRLAARAQQQGAGAQTRTLRQRHPDAAGLGAQLHPRTPTHGLGRGARQRKARLLQEGHPALQAGRRQARSRRAALHRLLRGHQ</sequence>
<evidence type="ECO:0000256" key="1">
    <source>
        <dbReference type="SAM" id="MobiDB-lite"/>
    </source>
</evidence>
<proteinExistence type="predicted"/>
<feature type="region of interest" description="Disordered" evidence="1">
    <location>
        <begin position="58"/>
        <end position="97"/>
    </location>
</feature>
<keyword evidence="3" id="KW-1185">Reference proteome</keyword>
<dbReference type="EMBL" id="BGPR01092122">
    <property type="protein sequence ID" value="GBM26000.1"/>
    <property type="molecule type" value="Genomic_DNA"/>
</dbReference>
<gene>
    <name evidence="2" type="ORF">AVEN_42005_1</name>
</gene>
<dbReference type="Proteomes" id="UP000499080">
    <property type="component" value="Unassembled WGS sequence"/>
</dbReference>